<dbReference type="GO" id="GO:0000105">
    <property type="term" value="P:L-histidine biosynthetic process"/>
    <property type="evidence" value="ECO:0007669"/>
    <property type="project" value="UniProtKB-KW"/>
</dbReference>
<evidence type="ECO:0000256" key="7">
    <source>
        <dbReference type="ARBA" id="ARBA00022857"/>
    </source>
</evidence>
<dbReference type="Pfam" id="PF00763">
    <property type="entry name" value="THF_DHG_CYH"/>
    <property type="match status" value="1"/>
</dbReference>
<evidence type="ECO:0000256" key="9">
    <source>
        <dbReference type="ARBA" id="ARBA00023102"/>
    </source>
</evidence>
<dbReference type="SUPFAM" id="SSF53223">
    <property type="entry name" value="Aminoacid dehydrogenase-like, N-terminal domain"/>
    <property type="match status" value="1"/>
</dbReference>
<accession>A0A2U1AYE3</accession>
<reference evidence="15 18" key="2">
    <citation type="submission" date="2020-04" db="EMBL/GenBank/DDBJ databases">
        <authorList>
            <person name="Hitch T.C.A."/>
            <person name="Wylensek D."/>
            <person name="Clavel T."/>
        </authorList>
    </citation>
    <scope>NUCLEOTIDE SEQUENCE [LARGE SCALE GENOMIC DNA]</scope>
    <source>
        <strain evidence="15 18">COR2-253-APC-1A</strain>
    </source>
</reference>
<organism evidence="16 17">
    <name type="scientific">Victivallis vadensis</name>
    <dbReference type="NCBI Taxonomy" id="172901"/>
    <lineage>
        <taxon>Bacteria</taxon>
        <taxon>Pseudomonadati</taxon>
        <taxon>Lentisphaerota</taxon>
        <taxon>Lentisphaeria</taxon>
        <taxon>Victivallales</taxon>
        <taxon>Victivallaceae</taxon>
        <taxon>Victivallis</taxon>
    </lineage>
</organism>
<evidence type="ECO:0000256" key="1">
    <source>
        <dbReference type="ARBA" id="ARBA00004777"/>
    </source>
</evidence>
<keyword evidence="17" id="KW-1185">Reference proteome</keyword>
<comment type="subunit">
    <text evidence="2 12">Homodimer.</text>
</comment>
<sequence>MAAKIIDGKAIARMVNEETLARVEKLKAAGKTPGLAVVLIGDDPASQVYVNSKAKKCAELGIYSDKRVLPADASMSDVLDLIDKLNRDPKIDGILVQSPPPPQIDEEKVIAAIDPDKDVDCFHERNVGKLLIGKTDGFRPCTPYGVLVLLEKSGIDPAGRHAVVIGRSNIVGKPLAAMLMQKAKGANATVTVVHSGTPDIAKYTRDADILIAAIGKPEFVTGDMIKPGAAVIDVGINRIPNPETGKNKLVGDVNFQEAVEVAGAITPVPGGVGPMTIAILMSNAVTACERRR</sequence>
<comment type="caution">
    <text evidence="12">Lacks conserved residue(s) required for the propagation of feature annotation.</text>
</comment>
<dbReference type="Gene3D" id="3.40.50.10860">
    <property type="entry name" value="Leucine Dehydrogenase, chain A, domain 1"/>
    <property type="match status" value="1"/>
</dbReference>
<dbReference type="Proteomes" id="UP000576225">
    <property type="component" value="Unassembled WGS sequence"/>
</dbReference>
<dbReference type="Pfam" id="PF02882">
    <property type="entry name" value="THF_DHG_CYH_C"/>
    <property type="match status" value="1"/>
</dbReference>
<comment type="catalytic activity">
    <reaction evidence="12">
        <text>(6R)-5,10-methenyltetrahydrofolate + H2O = (6R)-10-formyltetrahydrofolate + H(+)</text>
        <dbReference type="Rhea" id="RHEA:23700"/>
        <dbReference type="ChEBI" id="CHEBI:15377"/>
        <dbReference type="ChEBI" id="CHEBI:15378"/>
        <dbReference type="ChEBI" id="CHEBI:57455"/>
        <dbReference type="ChEBI" id="CHEBI:195366"/>
        <dbReference type="EC" id="3.5.4.9"/>
    </reaction>
</comment>
<feature type="domain" description="Tetrahydrofolate dehydrogenase/cyclohydrolase NAD(P)-binding" evidence="14">
    <location>
        <begin position="140"/>
        <end position="291"/>
    </location>
</feature>
<keyword evidence="7 12" id="KW-0521">NADP</keyword>
<dbReference type="EC" id="1.5.1.5" evidence="12"/>
<dbReference type="AlphaFoldDB" id="A0A2U1AYE3"/>
<dbReference type="UniPathway" id="UPA00193"/>
<keyword evidence="6 12" id="KW-0378">Hydrolase</keyword>
<dbReference type="Gene3D" id="3.40.50.720">
    <property type="entry name" value="NAD(P)-binding Rossmann-like Domain"/>
    <property type="match status" value="1"/>
</dbReference>
<dbReference type="InterPro" id="IPR020630">
    <property type="entry name" value="THF_DH/CycHdrlase_cat_dom"/>
</dbReference>
<evidence type="ECO:0000256" key="8">
    <source>
        <dbReference type="ARBA" id="ARBA00023002"/>
    </source>
</evidence>
<comment type="pathway">
    <text evidence="1 12">One-carbon metabolism; tetrahydrofolate interconversion.</text>
</comment>
<dbReference type="EMBL" id="JABAEW010000042">
    <property type="protein sequence ID" value="NMD88304.1"/>
    <property type="molecule type" value="Genomic_DNA"/>
</dbReference>
<dbReference type="HAMAP" id="MF_01576">
    <property type="entry name" value="THF_DHG_CYH"/>
    <property type="match status" value="1"/>
</dbReference>
<dbReference type="Proteomes" id="UP000245959">
    <property type="component" value="Unassembled WGS sequence"/>
</dbReference>
<evidence type="ECO:0000259" key="13">
    <source>
        <dbReference type="Pfam" id="PF00763"/>
    </source>
</evidence>
<protein>
    <recommendedName>
        <fullName evidence="12">Bifunctional protein FolD</fullName>
    </recommendedName>
    <domain>
        <recommendedName>
            <fullName evidence="12">Methylenetetrahydrofolate dehydrogenase</fullName>
            <ecNumber evidence="12">1.5.1.5</ecNumber>
        </recommendedName>
    </domain>
    <domain>
        <recommendedName>
            <fullName evidence="12">Methenyltetrahydrofolate cyclohydrolase</fullName>
            <ecNumber evidence="12">3.5.4.9</ecNumber>
        </recommendedName>
    </domain>
</protein>
<dbReference type="InterPro" id="IPR020867">
    <property type="entry name" value="THF_DH/CycHdrlase_CS"/>
</dbReference>
<dbReference type="SUPFAM" id="SSF51735">
    <property type="entry name" value="NAD(P)-binding Rossmann-fold domains"/>
    <property type="match status" value="1"/>
</dbReference>
<keyword evidence="9 12" id="KW-0368">Histidine biosynthesis</keyword>
<dbReference type="GO" id="GO:0005829">
    <property type="term" value="C:cytosol"/>
    <property type="evidence" value="ECO:0007669"/>
    <property type="project" value="TreeGrafter"/>
</dbReference>
<evidence type="ECO:0000256" key="10">
    <source>
        <dbReference type="ARBA" id="ARBA00023167"/>
    </source>
</evidence>
<comment type="catalytic activity">
    <reaction evidence="12">
        <text>(6R)-5,10-methylene-5,6,7,8-tetrahydrofolate + NADP(+) = (6R)-5,10-methenyltetrahydrofolate + NADPH</text>
        <dbReference type="Rhea" id="RHEA:22812"/>
        <dbReference type="ChEBI" id="CHEBI:15636"/>
        <dbReference type="ChEBI" id="CHEBI:57455"/>
        <dbReference type="ChEBI" id="CHEBI:57783"/>
        <dbReference type="ChEBI" id="CHEBI:58349"/>
        <dbReference type="EC" id="1.5.1.5"/>
    </reaction>
</comment>
<evidence type="ECO:0000256" key="12">
    <source>
        <dbReference type="HAMAP-Rule" id="MF_01576"/>
    </source>
</evidence>
<dbReference type="PRINTS" id="PR00085">
    <property type="entry name" value="THFDHDRGNASE"/>
</dbReference>
<feature type="binding site" evidence="12">
    <location>
        <begin position="166"/>
        <end position="168"/>
    </location>
    <ligand>
        <name>NADP(+)</name>
        <dbReference type="ChEBI" id="CHEBI:58349"/>
    </ligand>
</feature>
<dbReference type="GeneID" id="78295429"/>
<evidence type="ECO:0000313" key="17">
    <source>
        <dbReference type="Proteomes" id="UP000245959"/>
    </source>
</evidence>
<name>A0A2U1AYE3_9BACT</name>
<dbReference type="NCBIfam" id="NF010783">
    <property type="entry name" value="PRK14186.1"/>
    <property type="match status" value="1"/>
</dbReference>
<proteinExistence type="inferred from homology"/>
<keyword evidence="8 12" id="KW-0560">Oxidoreductase</keyword>
<dbReference type="InterPro" id="IPR020631">
    <property type="entry name" value="THF_DH/CycHdrlase_NAD-bd_dom"/>
</dbReference>
<evidence type="ECO:0000259" key="14">
    <source>
        <dbReference type="Pfam" id="PF02882"/>
    </source>
</evidence>
<dbReference type="GO" id="GO:0009086">
    <property type="term" value="P:methionine biosynthetic process"/>
    <property type="evidence" value="ECO:0007669"/>
    <property type="project" value="UniProtKB-KW"/>
</dbReference>
<evidence type="ECO:0000313" key="15">
    <source>
        <dbReference type="EMBL" id="NMD88304.1"/>
    </source>
</evidence>
<evidence type="ECO:0000256" key="6">
    <source>
        <dbReference type="ARBA" id="ARBA00022801"/>
    </source>
</evidence>
<evidence type="ECO:0000313" key="18">
    <source>
        <dbReference type="Proteomes" id="UP000576225"/>
    </source>
</evidence>
<keyword evidence="5 12" id="KW-0658">Purine biosynthesis</keyword>
<dbReference type="CDD" id="cd01080">
    <property type="entry name" value="NAD_bind_m-THF_DH_Cyclohyd"/>
    <property type="match status" value="1"/>
</dbReference>
<evidence type="ECO:0000256" key="3">
    <source>
        <dbReference type="ARBA" id="ARBA00022563"/>
    </source>
</evidence>
<evidence type="ECO:0000313" key="16">
    <source>
        <dbReference type="EMBL" id="PVY41464.1"/>
    </source>
</evidence>
<dbReference type="GO" id="GO:0004488">
    <property type="term" value="F:methylenetetrahydrofolate dehydrogenase (NADP+) activity"/>
    <property type="evidence" value="ECO:0007669"/>
    <property type="project" value="UniProtKB-UniRule"/>
</dbReference>
<feature type="binding site" evidence="12">
    <location>
        <position position="236"/>
    </location>
    <ligand>
        <name>NADP(+)</name>
        <dbReference type="ChEBI" id="CHEBI:58349"/>
    </ligand>
</feature>
<reference evidence="16 17" key="1">
    <citation type="submission" date="2018-04" db="EMBL/GenBank/DDBJ databases">
        <title>Genomic Encyclopedia of Type Strains, Phase IV (KMG-IV): sequencing the most valuable type-strain genomes for metagenomic binning, comparative biology and taxonomic classification.</title>
        <authorList>
            <person name="Goeker M."/>
        </authorList>
    </citation>
    <scope>NUCLEOTIDE SEQUENCE [LARGE SCALE GENOMIC DNA]</scope>
    <source>
        <strain evidence="16 17">DSM 14823</strain>
    </source>
</reference>
<dbReference type="InterPro" id="IPR000672">
    <property type="entry name" value="THF_DH/CycHdrlase"/>
</dbReference>
<dbReference type="InterPro" id="IPR046346">
    <property type="entry name" value="Aminoacid_DH-like_N_sf"/>
</dbReference>
<evidence type="ECO:0000256" key="11">
    <source>
        <dbReference type="ARBA" id="ARBA00023268"/>
    </source>
</evidence>
<feature type="domain" description="Tetrahydrofolate dehydrogenase/cyclohydrolase catalytic" evidence="13">
    <location>
        <begin position="6"/>
        <end position="120"/>
    </location>
</feature>
<dbReference type="FunFam" id="3.40.50.720:FF:000189">
    <property type="entry name" value="Bifunctional protein FolD"/>
    <property type="match status" value="1"/>
</dbReference>
<comment type="similarity">
    <text evidence="12">Belongs to the tetrahydrofolate dehydrogenase/cyclohydrolase family.</text>
</comment>
<keyword evidence="4 12" id="KW-0028">Amino-acid biosynthesis</keyword>
<dbReference type="GO" id="GO:0035999">
    <property type="term" value="P:tetrahydrofolate interconversion"/>
    <property type="evidence" value="ECO:0007669"/>
    <property type="project" value="UniProtKB-UniRule"/>
</dbReference>
<dbReference type="GO" id="GO:0004477">
    <property type="term" value="F:methenyltetrahydrofolate cyclohydrolase activity"/>
    <property type="evidence" value="ECO:0007669"/>
    <property type="project" value="UniProtKB-UniRule"/>
</dbReference>
<evidence type="ECO:0000256" key="4">
    <source>
        <dbReference type="ARBA" id="ARBA00022605"/>
    </source>
</evidence>
<dbReference type="EMBL" id="QEKH01000014">
    <property type="protein sequence ID" value="PVY41464.1"/>
    <property type="molecule type" value="Genomic_DNA"/>
</dbReference>
<gene>
    <name evidence="12 15" type="primary">folD</name>
    <name evidence="16" type="ORF">C8D82_11478</name>
    <name evidence="15" type="ORF">HF882_17090</name>
</gene>
<evidence type="ECO:0000256" key="2">
    <source>
        <dbReference type="ARBA" id="ARBA00011738"/>
    </source>
</evidence>
<evidence type="ECO:0000256" key="5">
    <source>
        <dbReference type="ARBA" id="ARBA00022755"/>
    </source>
</evidence>
<dbReference type="InterPro" id="IPR036291">
    <property type="entry name" value="NAD(P)-bd_dom_sf"/>
</dbReference>
<keyword evidence="10 12" id="KW-0486">Methionine biosynthesis</keyword>
<dbReference type="FunFam" id="3.40.50.10860:FF:000005">
    <property type="entry name" value="C-1-tetrahydrofolate synthase, cytoplasmic, putative"/>
    <property type="match status" value="1"/>
</dbReference>
<dbReference type="GO" id="GO:0006164">
    <property type="term" value="P:purine nucleotide biosynthetic process"/>
    <property type="evidence" value="ECO:0007669"/>
    <property type="project" value="UniProtKB-KW"/>
</dbReference>
<dbReference type="PANTHER" id="PTHR48099:SF5">
    <property type="entry name" value="C-1-TETRAHYDROFOLATE SYNTHASE, CYTOPLASMIC"/>
    <property type="match status" value="1"/>
</dbReference>
<comment type="caution">
    <text evidence="16">The sequence shown here is derived from an EMBL/GenBank/DDBJ whole genome shotgun (WGS) entry which is preliminary data.</text>
</comment>
<dbReference type="PANTHER" id="PTHR48099">
    <property type="entry name" value="C-1-TETRAHYDROFOLATE SYNTHASE, CYTOPLASMIC-RELATED"/>
    <property type="match status" value="1"/>
</dbReference>
<dbReference type="PROSITE" id="PS00767">
    <property type="entry name" value="THF_DHG_CYH_2"/>
    <property type="match status" value="1"/>
</dbReference>
<keyword evidence="3 12" id="KW-0554">One-carbon metabolism</keyword>
<comment type="function">
    <text evidence="12">Catalyzes the oxidation of 5,10-methylenetetrahydrofolate to 5,10-methenyltetrahydrofolate and then the hydrolysis of 5,10-methenyltetrahydrofolate to 10-formyltetrahydrofolate.</text>
</comment>
<dbReference type="RefSeq" id="WP_116884119.1">
    <property type="nucleotide sequence ID" value="NZ_JABAEW010000042.1"/>
</dbReference>
<keyword evidence="11 12" id="KW-0511">Multifunctional enzyme</keyword>
<dbReference type="EC" id="3.5.4.9" evidence="12"/>